<evidence type="ECO:0000256" key="1">
    <source>
        <dbReference type="ARBA" id="ARBA00022679"/>
    </source>
</evidence>
<dbReference type="CDD" id="cd03360">
    <property type="entry name" value="LbH_AT_putative"/>
    <property type="match status" value="1"/>
</dbReference>
<evidence type="ECO:0000259" key="2">
    <source>
        <dbReference type="Pfam" id="PF17836"/>
    </source>
</evidence>
<dbReference type="NCBIfam" id="TIGR03570">
    <property type="entry name" value="NeuD_NnaD"/>
    <property type="match status" value="1"/>
</dbReference>
<dbReference type="PANTHER" id="PTHR43300">
    <property type="entry name" value="ACETYLTRANSFERASE"/>
    <property type="match status" value="1"/>
</dbReference>
<protein>
    <submittedName>
        <fullName evidence="3">Transferase hexapeptide repeat containing protein</fullName>
    </submittedName>
</protein>
<comment type="caution">
    <text evidence="3">The sequence shown here is derived from an EMBL/GenBank/DDBJ whole genome shotgun (WGS) entry which is preliminary data.</text>
</comment>
<dbReference type="InterPro" id="IPR011004">
    <property type="entry name" value="Trimer_LpxA-like_sf"/>
</dbReference>
<dbReference type="InterPro" id="IPR041561">
    <property type="entry name" value="PglD_N"/>
</dbReference>
<dbReference type="PROSITE" id="PS00101">
    <property type="entry name" value="HEXAPEP_TRANSFERASES"/>
    <property type="match status" value="1"/>
</dbReference>
<dbReference type="GO" id="GO:0016740">
    <property type="term" value="F:transferase activity"/>
    <property type="evidence" value="ECO:0007669"/>
    <property type="project" value="UniProtKB-KW"/>
</dbReference>
<accession>E6Q719</accession>
<dbReference type="SUPFAM" id="SSF51161">
    <property type="entry name" value="Trimeric LpxA-like enzymes"/>
    <property type="match status" value="1"/>
</dbReference>
<dbReference type="Pfam" id="PF17836">
    <property type="entry name" value="PglD_N"/>
    <property type="match status" value="1"/>
</dbReference>
<name>E6Q719_9ZZZZ</name>
<reference evidence="3" key="1">
    <citation type="submission" date="2009-10" db="EMBL/GenBank/DDBJ databases">
        <title>Diversity of trophic interactions inside an arsenic-rich microbial ecosystem.</title>
        <authorList>
            <person name="Bertin P.N."/>
            <person name="Heinrich-Salmeron A."/>
            <person name="Pelletier E."/>
            <person name="Goulhen-Chollet F."/>
            <person name="Arsene-Ploetze F."/>
            <person name="Gallien S."/>
            <person name="Calteau A."/>
            <person name="Vallenet D."/>
            <person name="Casiot C."/>
            <person name="Chane-Woon-Ming B."/>
            <person name="Giloteaux L."/>
            <person name="Barakat M."/>
            <person name="Bonnefoy V."/>
            <person name="Bruneel O."/>
            <person name="Chandler M."/>
            <person name="Cleiss J."/>
            <person name="Duran R."/>
            <person name="Elbaz-Poulichet F."/>
            <person name="Fonknechten N."/>
            <person name="Lauga B."/>
            <person name="Mornico D."/>
            <person name="Ortet P."/>
            <person name="Schaeffer C."/>
            <person name="Siguier P."/>
            <person name="Alexander Thil Smith A."/>
            <person name="Van Dorsselaer A."/>
            <person name="Weissenbach J."/>
            <person name="Medigue C."/>
            <person name="Le Paslier D."/>
        </authorList>
    </citation>
    <scope>NUCLEOTIDE SEQUENCE</scope>
</reference>
<dbReference type="InterPro" id="IPR050179">
    <property type="entry name" value="Trans_hexapeptide_repeat"/>
</dbReference>
<gene>
    <name evidence="3" type="ORF">CARN4_1336</name>
</gene>
<proteinExistence type="predicted"/>
<dbReference type="Gene3D" id="2.160.10.10">
    <property type="entry name" value="Hexapeptide repeat proteins"/>
    <property type="match status" value="1"/>
</dbReference>
<dbReference type="Gene3D" id="3.40.50.20">
    <property type="match status" value="1"/>
</dbReference>
<dbReference type="InterPro" id="IPR018357">
    <property type="entry name" value="Hexapep_transf_CS"/>
</dbReference>
<organism evidence="3">
    <name type="scientific">mine drainage metagenome</name>
    <dbReference type="NCBI Taxonomy" id="410659"/>
    <lineage>
        <taxon>unclassified sequences</taxon>
        <taxon>metagenomes</taxon>
        <taxon>ecological metagenomes</taxon>
    </lineage>
</organism>
<dbReference type="PANTHER" id="PTHR43300:SF7">
    <property type="entry name" value="UDP-N-ACETYLBACILLOSAMINE N-ACETYLTRANSFERASE"/>
    <property type="match status" value="1"/>
</dbReference>
<dbReference type="InterPro" id="IPR001451">
    <property type="entry name" value="Hexapep"/>
</dbReference>
<evidence type="ECO:0000313" key="3">
    <source>
        <dbReference type="EMBL" id="CBI02994.1"/>
    </source>
</evidence>
<keyword evidence="1 3" id="KW-0808">Transferase</keyword>
<dbReference type="EMBL" id="CABO01000046">
    <property type="protein sequence ID" value="CBI02994.1"/>
    <property type="molecule type" value="Genomic_DNA"/>
</dbReference>
<feature type="domain" description="PglD N-terminal" evidence="2">
    <location>
        <begin position="8"/>
        <end position="85"/>
    </location>
</feature>
<sequence>MRSSLKHDLIIWGASGHAKVLSEFVEQCDFRIVALFDQRKGLNSPLPGIPVYQGEEGFATWLRERGEPAAFAVAIGGGHGRDRIAIHELLTGAGLFAPALRHPTAFIAADAVIGAGSQILAQAAVCASVRVGNQCIINTAASVDHECRLGNGVHVAPGAHLAGLVTVEDFAFIGIGATVLPRIRIGKGSVVGAGAVVTRDVPDGVTVLGVPARQSVIPPKQLLT</sequence>
<dbReference type="InterPro" id="IPR020019">
    <property type="entry name" value="AcTrfase_PglD-like"/>
</dbReference>
<dbReference type="Pfam" id="PF00132">
    <property type="entry name" value="Hexapep"/>
    <property type="match status" value="1"/>
</dbReference>
<dbReference type="AlphaFoldDB" id="E6Q719"/>